<organism evidence="2 3">
    <name type="scientific">Salibacterium halotolerans</name>
    <dbReference type="NCBI Taxonomy" id="1884432"/>
    <lineage>
        <taxon>Bacteria</taxon>
        <taxon>Bacillati</taxon>
        <taxon>Bacillota</taxon>
        <taxon>Bacilli</taxon>
        <taxon>Bacillales</taxon>
        <taxon>Bacillaceae</taxon>
    </lineage>
</organism>
<protein>
    <submittedName>
        <fullName evidence="2">Uncharacterized protein family (UPF0236)</fullName>
    </submittedName>
</protein>
<sequence length="152" mass="17706">MITIITEMHQIVKETPDVLAMEEKLQQLMVSWFRDLVGEALTLLDDPVREAKKVEGWDVETRDARTVPFLFGPVQYSRTLMTDREGISHYPLDEHLSIQPNQRYSPLMEVKTAEMAAESPYRENGIIRDVSLHQKYLNFRIVHVFNTRFGIS</sequence>
<dbReference type="InterPro" id="IPR009620">
    <property type="entry name" value="UPF0236"/>
</dbReference>
<accession>A0A1I5QT25</accession>
<evidence type="ECO:0000313" key="2">
    <source>
        <dbReference type="EMBL" id="SFP49191.1"/>
    </source>
</evidence>
<reference evidence="3" key="1">
    <citation type="submission" date="2016-10" db="EMBL/GenBank/DDBJ databases">
        <authorList>
            <person name="Varghese N."/>
            <person name="Submissions S."/>
        </authorList>
    </citation>
    <scope>NUCLEOTIDE SEQUENCE [LARGE SCALE GENOMIC DNA]</scope>
    <source>
        <strain evidence="3">S7</strain>
    </source>
</reference>
<comment type="similarity">
    <text evidence="1">Belongs to the UPF0236 family.</text>
</comment>
<evidence type="ECO:0000256" key="1">
    <source>
        <dbReference type="ARBA" id="ARBA00006539"/>
    </source>
</evidence>
<dbReference type="OrthoDB" id="2940550at2"/>
<dbReference type="AlphaFoldDB" id="A0A1I5QT25"/>
<dbReference type="EMBL" id="FOXD01000006">
    <property type="protein sequence ID" value="SFP49191.1"/>
    <property type="molecule type" value="Genomic_DNA"/>
</dbReference>
<gene>
    <name evidence="2" type="ORF">SAMN05518683_10614</name>
</gene>
<evidence type="ECO:0000313" key="3">
    <source>
        <dbReference type="Proteomes" id="UP000198892"/>
    </source>
</evidence>
<dbReference type="Pfam" id="PF06782">
    <property type="entry name" value="UPF0236"/>
    <property type="match status" value="1"/>
</dbReference>
<keyword evidence="3" id="KW-1185">Reference proteome</keyword>
<proteinExistence type="inferred from homology"/>
<dbReference type="Proteomes" id="UP000198892">
    <property type="component" value="Unassembled WGS sequence"/>
</dbReference>
<name>A0A1I5QT25_9BACI</name>